<dbReference type="SUPFAM" id="SSF52540">
    <property type="entry name" value="P-loop containing nucleoside triphosphate hydrolases"/>
    <property type="match status" value="1"/>
</dbReference>
<gene>
    <name evidence="1" type="ORF">LCMiAC01_00810</name>
</gene>
<accession>A0A481Z026</accession>
<evidence type="ECO:0000313" key="1">
    <source>
        <dbReference type="EMBL" id="QBK88417.1"/>
    </source>
</evidence>
<protein>
    <submittedName>
        <fullName evidence="1">AAA domain protein</fullName>
    </submittedName>
</protein>
<organism evidence="1">
    <name type="scientific">Mimivirus LCMiAC01</name>
    <dbReference type="NCBI Taxonomy" id="2506608"/>
    <lineage>
        <taxon>Viruses</taxon>
        <taxon>Varidnaviria</taxon>
        <taxon>Bamfordvirae</taxon>
        <taxon>Nucleocytoviricota</taxon>
        <taxon>Megaviricetes</taxon>
        <taxon>Imitervirales</taxon>
        <taxon>Mimiviridae</taxon>
        <taxon>Klosneuvirinae</taxon>
    </lineage>
</organism>
<sequence length="179" mass="21294">MIIHISGTPGSGKSTLGKKLSKMTNFKIIETDLFVNDVDRKQRDKKKLLKKQKQFIFDIYKKKFNYYNKKHKNIIYVGILSSSVPHGDLYTKQNFDLKIFYDPGLGNIIKRYYTREVKKGILLRNKYIQMVIDGDWYIQSSGGIINSYQKDKKLHKKLKYKIMNEKEIIKIMRKLNRYI</sequence>
<dbReference type="Pfam" id="PF13238">
    <property type="entry name" value="AAA_18"/>
    <property type="match status" value="1"/>
</dbReference>
<dbReference type="Gene3D" id="3.40.50.300">
    <property type="entry name" value="P-loop containing nucleotide triphosphate hydrolases"/>
    <property type="match status" value="1"/>
</dbReference>
<proteinExistence type="predicted"/>
<dbReference type="InterPro" id="IPR027417">
    <property type="entry name" value="P-loop_NTPase"/>
</dbReference>
<dbReference type="EMBL" id="MK500389">
    <property type="protein sequence ID" value="QBK88417.1"/>
    <property type="molecule type" value="Genomic_DNA"/>
</dbReference>
<name>A0A481Z026_9VIRU</name>
<reference evidence="1" key="1">
    <citation type="journal article" date="2019" name="MBio">
        <title>Virus Genomes from Deep Sea Sediments Expand the Ocean Megavirome and Support Independent Origins of Viral Gigantism.</title>
        <authorList>
            <person name="Backstrom D."/>
            <person name="Yutin N."/>
            <person name="Jorgensen S.L."/>
            <person name="Dharamshi J."/>
            <person name="Homa F."/>
            <person name="Zaremba-Niedwiedzka K."/>
            <person name="Spang A."/>
            <person name="Wolf Y.I."/>
            <person name="Koonin E.V."/>
            <person name="Ettema T.J."/>
        </authorList>
    </citation>
    <scope>NUCLEOTIDE SEQUENCE</scope>
</reference>